<protein>
    <recommendedName>
        <fullName evidence="4">Structural maintenance of chromosomes protein 5</fullName>
    </recommendedName>
</protein>
<dbReference type="Gene3D" id="1.10.287.1490">
    <property type="match status" value="1"/>
</dbReference>
<dbReference type="Pfam" id="PF02463">
    <property type="entry name" value="SMC_N"/>
    <property type="match status" value="1"/>
</dbReference>
<feature type="domain" description="RecF/RecN/SMC N-terminal" evidence="12">
    <location>
        <begin position="32"/>
        <end position="997"/>
    </location>
</feature>
<evidence type="ECO:0000256" key="8">
    <source>
        <dbReference type="ARBA" id="ARBA00023054"/>
    </source>
</evidence>
<evidence type="ECO:0000256" key="1">
    <source>
        <dbReference type="ARBA" id="ARBA00004123"/>
    </source>
</evidence>
<comment type="similarity">
    <text evidence="3">Belongs to the SMC family. SMC5 subfamily.</text>
</comment>
<evidence type="ECO:0000256" key="3">
    <source>
        <dbReference type="ARBA" id="ARBA00010171"/>
    </source>
</evidence>
<keyword evidence="6" id="KW-0547">Nucleotide-binding</keyword>
<dbReference type="EMBL" id="GIBP01000254">
    <property type="protein sequence ID" value="NDV29223.1"/>
    <property type="molecule type" value="Transcribed_RNA"/>
</dbReference>
<keyword evidence="7" id="KW-0067">ATP-binding</keyword>
<dbReference type="GO" id="GO:0016887">
    <property type="term" value="F:ATP hydrolysis activity"/>
    <property type="evidence" value="ECO:0007669"/>
    <property type="project" value="InterPro"/>
</dbReference>
<evidence type="ECO:0000256" key="9">
    <source>
        <dbReference type="ARBA" id="ARBA00023242"/>
    </source>
</evidence>
<dbReference type="AlphaFoldDB" id="A0A6B2KWP9"/>
<keyword evidence="5" id="KW-0158">Chromosome</keyword>
<dbReference type="InterPro" id="IPR027417">
    <property type="entry name" value="P-loop_NTPase"/>
</dbReference>
<dbReference type="InterPro" id="IPR003395">
    <property type="entry name" value="RecF/RecN/SMC_N"/>
</dbReference>
<feature type="coiled-coil region" evidence="10">
    <location>
        <begin position="633"/>
        <end position="728"/>
    </location>
</feature>
<dbReference type="GO" id="GO:0003697">
    <property type="term" value="F:single-stranded DNA binding"/>
    <property type="evidence" value="ECO:0007669"/>
    <property type="project" value="TreeGrafter"/>
</dbReference>
<dbReference type="GO" id="GO:0005634">
    <property type="term" value="C:nucleus"/>
    <property type="evidence" value="ECO:0007669"/>
    <property type="project" value="UniProtKB-SubCell"/>
</dbReference>
<dbReference type="Gene3D" id="3.40.50.300">
    <property type="entry name" value="P-loop containing nucleotide triphosphate hydrolases"/>
    <property type="match status" value="2"/>
</dbReference>
<dbReference type="PANTHER" id="PTHR45916">
    <property type="entry name" value="STRUCTURAL MAINTENANCE OF CHROMOSOMES PROTEIN 5"/>
    <property type="match status" value="1"/>
</dbReference>
<comment type="subcellular location">
    <subcellularLocation>
        <location evidence="2">Chromosome</location>
    </subcellularLocation>
    <subcellularLocation>
        <location evidence="1">Nucleus</location>
    </subcellularLocation>
</comment>
<evidence type="ECO:0000256" key="11">
    <source>
        <dbReference type="SAM" id="MobiDB-lite"/>
    </source>
</evidence>
<evidence type="ECO:0000256" key="5">
    <source>
        <dbReference type="ARBA" id="ARBA00022454"/>
    </source>
</evidence>
<dbReference type="FunFam" id="3.40.50.300:FF:001301">
    <property type="entry name" value="Structural maintenance of chromosomes 5"/>
    <property type="match status" value="1"/>
</dbReference>
<dbReference type="PANTHER" id="PTHR45916:SF1">
    <property type="entry name" value="STRUCTURAL MAINTENANCE OF CHROMOSOMES PROTEIN 5"/>
    <property type="match status" value="1"/>
</dbReference>
<reference evidence="13" key="1">
    <citation type="journal article" date="2020" name="J. Eukaryot. Microbiol.">
        <title>De novo Sequencing, Assembly and Annotation of the Transcriptome for the Free-Living Testate Amoeba Arcella intermedia.</title>
        <authorList>
            <person name="Ribeiro G.M."/>
            <person name="Porfirio-Sousa A.L."/>
            <person name="Maurer-Alcala X.X."/>
            <person name="Katz L.A."/>
            <person name="Lahr D.J.G."/>
        </authorList>
    </citation>
    <scope>NUCLEOTIDE SEQUENCE</scope>
</reference>
<proteinExistence type="inferred from homology"/>
<feature type="coiled-coil region" evidence="10">
    <location>
        <begin position="260"/>
        <end position="433"/>
    </location>
</feature>
<evidence type="ECO:0000256" key="4">
    <source>
        <dbReference type="ARBA" id="ARBA00018687"/>
    </source>
</evidence>
<keyword evidence="8 10" id="KW-0175">Coiled coil</keyword>
<evidence type="ECO:0000259" key="12">
    <source>
        <dbReference type="Pfam" id="PF02463"/>
    </source>
</evidence>
<evidence type="ECO:0000256" key="7">
    <source>
        <dbReference type="ARBA" id="ARBA00022840"/>
    </source>
</evidence>
<evidence type="ECO:0000256" key="2">
    <source>
        <dbReference type="ARBA" id="ARBA00004286"/>
    </source>
</evidence>
<evidence type="ECO:0000256" key="10">
    <source>
        <dbReference type="SAM" id="Coils"/>
    </source>
</evidence>
<name>A0A6B2KWP9_9EUKA</name>
<keyword evidence="9" id="KW-0539">Nucleus</keyword>
<evidence type="ECO:0000313" key="13">
    <source>
        <dbReference type="EMBL" id="NDV29223.1"/>
    </source>
</evidence>
<dbReference type="GO" id="GO:0030915">
    <property type="term" value="C:Smc5-Smc6 complex"/>
    <property type="evidence" value="ECO:0007669"/>
    <property type="project" value="TreeGrafter"/>
</dbReference>
<dbReference type="SUPFAM" id="SSF52540">
    <property type="entry name" value="P-loop containing nucleoside triphosphate hydrolases"/>
    <property type="match status" value="1"/>
</dbReference>
<organism evidence="13">
    <name type="scientific">Arcella intermedia</name>
    <dbReference type="NCBI Taxonomy" id="1963864"/>
    <lineage>
        <taxon>Eukaryota</taxon>
        <taxon>Amoebozoa</taxon>
        <taxon>Tubulinea</taxon>
        <taxon>Elardia</taxon>
        <taxon>Arcellinida</taxon>
        <taxon>Sphaerothecina</taxon>
        <taxon>Arcellidae</taxon>
        <taxon>Arcella</taxon>
    </lineage>
</organism>
<sequence length="1041" mass="120694">MEDGRESLSNSSEGQNHHNNEDGSSAYKEGSIVKLTLTDFITYDHVVVTPGPRLNVLIGPNGTGKSSIACALALIFGVSPKILDRAKNYKDFIKRGKNEATIEVELYREASNITITRVISKVKGDKWMLNSKNATKEDIYKVVKKLNIQVDNLCQFLPQDRVVEFAKLPPAGLLQETEKAVGGQELLDHHLELIDLKQNLIDEVKSVEQRKKVLDDLIKRNELCRAEVERYKEREVIKTTLRNLERKLPWLDFHDQQEKTRKLKTKQDEMHERRKKAQEEIEPIEGLKNEASAHLNKTEGQLSGLQDNLKKWDAQRKVFQTKLEKLDEDLDNQKGQIAQLHVRAQERKNKVVDLKKKLEVYENERNSRPPDDQWREQIAEIDKQTNLLHDEKAKLNKELYKIEHAKRGIEESLAEVKRQLDQLHNTKKVKEAAVQRKWNDTYQAYKWIQANIVKFKQKVYGPICLEMMVSEPLYAQYLEQCLGDTLSAFVVLCDEDRDLMHKELMSEKKLRIRALCSKPSQNNHPHEHPINIEEIQYLGIDSYMINVFDATDPIIKVTLCNMHAIHTIAAGNHEGDHNSSEILHKTPIRELFTPYAQYRKTQSQYGNRAISTMRIPLRKDNGLLLGSIDQSEVDRLNAKYQEIMKELATFDEKTNAVKLEDKAIQQKVSMQKLQRDKLIKEIKTTEILKKKIDSLNVEINSIMNEENIEEQENRIKIAMDKIAKEKGQTLFSWLEIQQKIIKAAKDYDVVLAQRILQKNNFIFFDNQVKIHSTELRKLEADEKEIANEVKEGVRKLDKLKQTATQILDIKKPENKEIFDSLPDSREEIETEIVELKAKGDAIFVTNPKILEDYDRREKEIAQLEKKLAELENEQKNGANTIKNTENNWLPKVEKICESINKSFTNYMKNIGCEGIVKLAKHEDYALWGIEIHVKFRENGQLCRLDSHFQSGGERSVATMLYLLSLQSLTQSPFRLVDEINQGMDPHNERMIFDQIVKTACRPHLPQYFLITPKLLTDLKYSHQVSVLCVFNGVWLPENWNI</sequence>
<feature type="coiled-coil region" evidence="10">
    <location>
        <begin position="846"/>
        <end position="887"/>
    </location>
</feature>
<evidence type="ECO:0000256" key="6">
    <source>
        <dbReference type="ARBA" id="ARBA00022741"/>
    </source>
</evidence>
<feature type="region of interest" description="Disordered" evidence="11">
    <location>
        <begin position="1"/>
        <end position="25"/>
    </location>
</feature>
<accession>A0A6B2KWP9</accession>
<dbReference type="GO" id="GO:0000724">
    <property type="term" value="P:double-strand break repair via homologous recombination"/>
    <property type="evidence" value="ECO:0007669"/>
    <property type="project" value="TreeGrafter"/>
</dbReference>
<feature type="coiled-coil region" evidence="10">
    <location>
        <begin position="197"/>
        <end position="234"/>
    </location>
</feature>
<dbReference type="GO" id="GO:0005524">
    <property type="term" value="F:ATP binding"/>
    <property type="evidence" value="ECO:0007669"/>
    <property type="project" value="UniProtKB-KW"/>
</dbReference>